<sequence length="90" mass="10980">MLCLREPSFMPRVFSKEQLVWLMCRVWMPRILPWQLMSKAMKTSLLCWRTEHEAIKKLRSTNHTPYSHRLLMEKCCIYIQLHKSLVWFSP</sequence>
<protein>
    <submittedName>
        <fullName evidence="1">Uncharacterized protein</fullName>
    </submittedName>
</protein>
<evidence type="ECO:0000313" key="2">
    <source>
        <dbReference type="Proteomes" id="UP000091857"/>
    </source>
</evidence>
<reference evidence="2" key="1">
    <citation type="journal article" date="2016" name="Nat. Biotechnol.">
        <title>Sequencing wild and cultivated cassava and related species reveals extensive interspecific hybridization and genetic diversity.</title>
        <authorList>
            <person name="Bredeson J.V."/>
            <person name="Lyons J.B."/>
            <person name="Prochnik S.E."/>
            <person name="Wu G.A."/>
            <person name="Ha C.M."/>
            <person name="Edsinger-Gonzales E."/>
            <person name="Grimwood J."/>
            <person name="Schmutz J."/>
            <person name="Rabbi I.Y."/>
            <person name="Egesi C."/>
            <person name="Nauluvula P."/>
            <person name="Lebot V."/>
            <person name="Ndunguru J."/>
            <person name="Mkamilo G."/>
            <person name="Bart R.S."/>
            <person name="Setter T.L."/>
            <person name="Gleadow R.M."/>
            <person name="Kulakow P."/>
            <person name="Ferguson M.E."/>
            <person name="Rounsley S."/>
            <person name="Rokhsar D.S."/>
        </authorList>
    </citation>
    <scope>NUCLEOTIDE SEQUENCE [LARGE SCALE GENOMIC DNA]</scope>
    <source>
        <strain evidence="2">cv. AM560-2</strain>
    </source>
</reference>
<dbReference type="EMBL" id="CM004392">
    <property type="protein sequence ID" value="KAG8651929.1"/>
    <property type="molecule type" value="Genomic_DNA"/>
</dbReference>
<comment type="caution">
    <text evidence="1">The sequence shown here is derived from an EMBL/GenBank/DDBJ whole genome shotgun (WGS) entry which is preliminary data.</text>
</comment>
<organism evidence="1 2">
    <name type="scientific">Manihot esculenta</name>
    <name type="common">Cassava</name>
    <name type="synonym">Jatropha manihot</name>
    <dbReference type="NCBI Taxonomy" id="3983"/>
    <lineage>
        <taxon>Eukaryota</taxon>
        <taxon>Viridiplantae</taxon>
        <taxon>Streptophyta</taxon>
        <taxon>Embryophyta</taxon>
        <taxon>Tracheophyta</taxon>
        <taxon>Spermatophyta</taxon>
        <taxon>Magnoliopsida</taxon>
        <taxon>eudicotyledons</taxon>
        <taxon>Gunneridae</taxon>
        <taxon>Pentapetalae</taxon>
        <taxon>rosids</taxon>
        <taxon>fabids</taxon>
        <taxon>Malpighiales</taxon>
        <taxon>Euphorbiaceae</taxon>
        <taxon>Crotonoideae</taxon>
        <taxon>Manihoteae</taxon>
        <taxon>Manihot</taxon>
    </lineage>
</organism>
<proteinExistence type="predicted"/>
<keyword evidence="2" id="KW-1185">Reference proteome</keyword>
<evidence type="ECO:0000313" key="1">
    <source>
        <dbReference type="EMBL" id="KAG8651929.1"/>
    </source>
</evidence>
<dbReference type="Proteomes" id="UP000091857">
    <property type="component" value="Chromosome 6"/>
</dbReference>
<name>A0ACB7HIZ9_MANES</name>
<accession>A0ACB7HIZ9</accession>
<gene>
    <name evidence="1" type="ORF">MANES_06G036233v8</name>
</gene>